<organism evidence="4 5">
    <name type="scientific">Agathobacter ruminis</name>
    <dbReference type="NCBI Taxonomy" id="1712665"/>
    <lineage>
        <taxon>Bacteria</taxon>
        <taxon>Bacillati</taxon>
        <taxon>Bacillota</taxon>
        <taxon>Clostridia</taxon>
        <taxon>Lachnospirales</taxon>
        <taxon>Lachnospiraceae</taxon>
        <taxon>Agathobacter</taxon>
    </lineage>
</organism>
<evidence type="ECO:0000313" key="4">
    <source>
        <dbReference type="EMBL" id="PHU37212.1"/>
    </source>
</evidence>
<feature type="domain" description="ABC transporter" evidence="3">
    <location>
        <begin position="3"/>
        <end position="237"/>
    </location>
</feature>
<dbReference type="AlphaFoldDB" id="A0A2G3E1R1"/>
<name>A0A2G3E1R1_9FIRM</name>
<dbReference type="Proteomes" id="UP000224563">
    <property type="component" value="Unassembled WGS sequence"/>
</dbReference>
<dbReference type="NCBIfam" id="NF000355">
    <property type="entry name" value="ribo_prot_ABC_F"/>
    <property type="match status" value="1"/>
</dbReference>
<dbReference type="InterPro" id="IPR003593">
    <property type="entry name" value="AAA+_ATPase"/>
</dbReference>
<comment type="caution">
    <text evidence="4">The sequence shown here is derived from an EMBL/GenBank/DDBJ whole genome shotgun (WGS) entry which is preliminary data.</text>
</comment>
<dbReference type="EMBL" id="PDYG01000074">
    <property type="protein sequence ID" value="PHU37212.1"/>
    <property type="molecule type" value="Genomic_DNA"/>
</dbReference>
<keyword evidence="2" id="KW-0067">ATP-binding</keyword>
<evidence type="ECO:0000256" key="1">
    <source>
        <dbReference type="ARBA" id="ARBA00022741"/>
    </source>
</evidence>
<feature type="domain" description="ABC transporter" evidence="3">
    <location>
        <begin position="298"/>
        <end position="511"/>
    </location>
</feature>
<dbReference type="InterPro" id="IPR051309">
    <property type="entry name" value="ABCF_ATPase"/>
</dbReference>
<keyword evidence="5" id="KW-1185">Reference proteome</keyword>
<dbReference type="RefSeq" id="WP_099386490.1">
    <property type="nucleotide sequence ID" value="NZ_JANSWH010000039.1"/>
</dbReference>
<dbReference type="FunFam" id="3.40.50.300:FF:000011">
    <property type="entry name" value="Putative ABC transporter ATP-binding component"/>
    <property type="match status" value="1"/>
</dbReference>
<evidence type="ECO:0000313" key="5">
    <source>
        <dbReference type="Proteomes" id="UP000224563"/>
    </source>
</evidence>
<keyword evidence="1" id="KW-0547">Nucleotide-binding</keyword>
<evidence type="ECO:0000259" key="3">
    <source>
        <dbReference type="PROSITE" id="PS50893"/>
    </source>
</evidence>
<dbReference type="SUPFAM" id="SSF52540">
    <property type="entry name" value="P-loop containing nucleoside triphosphate hydrolases"/>
    <property type="match status" value="2"/>
</dbReference>
<accession>A0A2G3E1R1</accession>
<dbReference type="GO" id="GO:0005524">
    <property type="term" value="F:ATP binding"/>
    <property type="evidence" value="ECO:0007669"/>
    <property type="project" value="UniProtKB-KW"/>
</dbReference>
<dbReference type="InterPro" id="IPR017871">
    <property type="entry name" value="ABC_transporter-like_CS"/>
</dbReference>
<dbReference type="InterPro" id="IPR027417">
    <property type="entry name" value="P-loop_NTPase"/>
</dbReference>
<dbReference type="PANTHER" id="PTHR42855:SF2">
    <property type="entry name" value="DRUG RESISTANCE ABC TRANSPORTER,ATP-BINDING PROTEIN"/>
    <property type="match status" value="1"/>
</dbReference>
<dbReference type="PANTHER" id="PTHR42855">
    <property type="entry name" value="ABC TRANSPORTER ATP-BINDING SUBUNIT"/>
    <property type="match status" value="1"/>
</dbReference>
<dbReference type="Gene3D" id="3.40.50.300">
    <property type="entry name" value="P-loop containing nucleotide triphosphate hydrolases"/>
    <property type="match status" value="2"/>
</dbReference>
<reference evidence="4 5" key="2">
    <citation type="submission" date="2017-10" db="EMBL/GenBank/DDBJ databases">
        <authorList>
            <person name="Banno H."/>
            <person name="Chua N.-H."/>
        </authorList>
    </citation>
    <scope>NUCLEOTIDE SEQUENCE [LARGE SCALE GENOMIC DNA]</scope>
    <source>
        <strain evidence="4 5">JK623</strain>
    </source>
</reference>
<evidence type="ECO:0000256" key="2">
    <source>
        <dbReference type="ARBA" id="ARBA00022840"/>
    </source>
</evidence>
<reference evidence="4 5" key="1">
    <citation type="submission" date="2017-10" db="EMBL/GenBank/DDBJ databases">
        <title>Resolving the taxonomy of Roseburia spp., Eubacterium rectale and Agathobacter spp. through phylogenomic analysis.</title>
        <authorList>
            <person name="Sheridan P.O."/>
            <person name="Walker A.W."/>
            <person name="Duncan S.H."/>
            <person name="Scott K.P."/>
            <person name="Toole P.W.O."/>
            <person name="Luis P."/>
            <person name="Flint H.J."/>
        </authorList>
    </citation>
    <scope>NUCLEOTIDE SEQUENCE [LARGE SCALE GENOMIC DNA]</scope>
    <source>
        <strain evidence="4 5">JK623</strain>
    </source>
</reference>
<dbReference type="Pfam" id="PF00005">
    <property type="entry name" value="ABC_tran"/>
    <property type="match status" value="2"/>
</dbReference>
<proteinExistence type="predicted"/>
<sequence length="599" mass="69323">MLLELRDLTVSLGGKTILSHVSMEIREHDKIALVGPNGAGKTTLLRTIMGEIDPDADDKRRGAAIRSSRRLSYGFLRQLQDLDDHRPVEAYMRDHMPPFEPFSKEQYLFEMEFMRLFTGFGFAKSDRTRSMDTFSGGERTKLAFILLLLQKPDLLLCDEPTNHLDMETVEWLEEYMKTYPKAVIFVSHDRFFLDRVAQITYELWDHELVRYAGNYSQYRAQKRKNNEIQMKQYLAQQEEIKRLNELISKFKNKPNKAGFARAKKTQLQRIRQIQKPKEDMGTMTAEFVPRYLGPKWIYEAQDLIIGYQKNHPLAELSLRIKRGQKIAVIGRNGIGKSTFLKTVCGDLQPLKGTSRIFEKVLWGYFDQKAAEFSDEKSVLEHFRAHFGSLSEKELHSRLACFLFRGEDVNKRVSSLSGGERARLYLAELMQSGPNFLIMDEPTNHMDIPAKEMLESIFSDYKGSILFVSHDRYFVSKVADAILLFDEGMVYYYPFGYEHYLTHMKSADSAERTALVLAKDQALVAGLQAVPKPQRMQAREQSTEVAYVQWRLRLAAEPLQEAWSALDKALLDGEEKQIEIREDALTTACLDWYQIYLDIE</sequence>
<dbReference type="GO" id="GO:0016887">
    <property type="term" value="F:ATP hydrolysis activity"/>
    <property type="evidence" value="ECO:0007669"/>
    <property type="project" value="InterPro"/>
</dbReference>
<dbReference type="InterPro" id="IPR032781">
    <property type="entry name" value="ABC_tran_Xtn"/>
</dbReference>
<gene>
    <name evidence="4" type="ORF">CSX02_09405</name>
</gene>
<dbReference type="InterPro" id="IPR003439">
    <property type="entry name" value="ABC_transporter-like_ATP-bd"/>
</dbReference>
<protein>
    <submittedName>
        <fullName evidence="4">ABC transporter</fullName>
    </submittedName>
</protein>
<dbReference type="PROSITE" id="PS00211">
    <property type="entry name" value="ABC_TRANSPORTER_1"/>
    <property type="match status" value="1"/>
</dbReference>
<dbReference type="PROSITE" id="PS50893">
    <property type="entry name" value="ABC_TRANSPORTER_2"/>
    <property type="match status" value="2"/>
</dbReference>
<dbReference type="SMART" id="SM00382">
    <property type="entry name" value="AAA"/>
    <property type="match status" value="2"/>
</dbReference>
<dbReference type="Pfam" id="PF12848">
    <property type="entry name" value="ABC_tran_Xtn"/>
    <property type="match status" value="1"/>
</dbReference>
<dbReference type="CDD" id="cd03221">
    <property type="entry name" value="ABCF_EF-3"/>
    <property type="match status" value="2"/>
</dbReference>